<accession>C5T363</accession>
<protein>
    <recommendedName>
        <fullName evidence="3">HTH cro/C1-type domain-containing protein</fullName>
    </recommendedName>
</protein>
<dbReference type="EMBL" id="ACQT01000027">
    <property type="protein sequence ID" value="EER61086.1"/>
    <property type="molecule type" value="Genomic_DNA"/>
</dbReference>
<dbReference type="AlphaFoldDB" id="C5T363"/>
<sequence length="87" mass="9615">MQTTMNLMDMALAQHPAAEWARRIGVTRQTFTNAKMRGNLSPAIAGALAEELGQDVKEWIVVAAIESERDSPCKARMVKRIAKMTSL</sequence>
<evidence type="ECO:0008006" key="3">
    <source>
        <dbReference type="Google" id="ProtNLM"/>
    </source>
</evidence>
<dbReference type="RefSeq" id="WP_005794754.1">
    <property type="nucleotide sequence ID" value="NZ_ACQT01000027.1"/>
</dbReference>
<dbReference type="OrthoDB" id="8858416at2"/>
<keyword evidence="2" id="KW-1185">Reference proteome</keyword>
<name>C5T363_ACIDE</name>
<proteinExistence type="predicted"/>
<gene>
    <name evidence="1" type="ORF">AcdelDRAFT_1343</name>
</gene>
<evidence type="ECO:0000313" key="2">
    <source>
        <dbReference type="Proteomes" id="UP000003856"/>
    </source>
</evidence>
<comment type="caution">
    <text evidence="1">The sequence shown here is derived from an EMBL/GenBank/DDBJ whole genome shotgun (WGS) entry which is preliminary data.</text>
</comment>
<dbReference type="PATRIC" id="fig|573060.9.peg.3829"/>
<reference evidence="1 2" key="1">
    <citation type="submission" date="2009-05" db="EMBL/GenBank/DDBJ databases">
        <title>The draft genome of Acidovorax delafieldii 2AN.</title>
        <authorList>
            <consortium name="US DOE Joint Genome Institute (JGI-PGF)"/>
            <person name="Lucas S."/>
            <person name="Copeland A."/>
            <person name="Lapidus A."/>
            <person name="Glavina del Rio T."/>
            <person name="Tice H."/>
            <person name="Bruce D."/>
            <person name="Goodwin L."/>
            <person name="Pitluck S."/>
            <person name="Larimer F."/>
            <person name="Land M.L."/>
            <person name="Hauser L."/>
            <person name="Shelobolina E.S."/>
            <person name="Picardal F."/>
            <person name="Roden E."/>
            <person name="Emerson D."/>
        </authorList>
    </citation>
    <scope>NUCLEOTIDE SEQUENCE [LARGE SCALE GENOMIC DNA]</scope>
    <source>
        <strain evidence="1 2">2AN</strain>
    </source>
</reference>
<dbReference type="Proteomes" id="UP000003856">
    <property type="component" value="Unassembled WGS sequence"/>
</dbReference>
<organism evidence="1 2">
    <name type="scientific">Acidovorax delafieldii 2AN</name>
    <dbReference type="NCBI Taxonomy" id="573060"/>
    <lineage>
        <taxon>Bacteria</taxon>
        <taxon>Pseudomonadati</taxon>
        <taxon>Pseudomonadota</taxon>
        <taxon>Betaproteobacteria</taxon>
        <taxon>Burkholderiales</taxon>
        <taxon>Comamonadaceae</taxon>
        <taxon>Acidovorax</taxon>
    </lineage>
</organism>
<evidence type="ECO:0000313" key="1">
    <source>
        <dbReference type="EMBL" id="EER61086.1"/>
    </source>
</evidence>